<keyword evidence="2" id="KW-1185">Reference proteome</keyword>
<evidence type="ECO:0000313" key="1">
    <source>
        <dbReference type="EMBL" id="SDN30234.1"/>
    </source>
</evidence>
<protein>
    <submittedName>
        <fullName evidence="1">Uncharacterized protein</fullName>
    </submittedName>
</protein>
<gene>
    <name evidence="1" type="ORF">SAMN05216193_102145</name>
</gene>
<dbReference type="RefSeq" id="WP_084309915.1">
    <property type="nucleotide sequence ID" value="NZ_FNIJ01000002.1"/>
</dbReference>
<organism evidence="1 2">
    <name type="scientific">Pseudomonas jinjuensis</name>
    <dbReference type="NCBI Taxonomy" id="198616"/>
    <lineage>
        <taxon>Bacteria</taxon>
        <taxon>Pseudomonadati</taxon>
        <taxon>Pseudomonadota</taxon>
        <taxon>Gammaproteobacteria</taxon>
        <taxon>Pseudomonadales</taxon>
        <taxon>Pseudomonadaceae</taxon>
        <taxon>Pseudomonas</taxon>
    </lineage>
</organism>
<proteinExistence type="predicted"/>
<name>A0A1H0AAD4_9PSED</name>
<dbReference type="EMBL" id="FNIJ01000002">
    <property type="protein sequence ID" value="SDN30234.1"/>
    <property type="molecule type" value="Genomic_DNA"/>
</dbReference>
<reference evidence="2" key="1">
    <citation type="submission" date="2016-10" db="EMBL/GenBank/DDBJ databases">
        <authorList>
            <person name="Varghese N."/>
            <person name="Submissions S."/>
        </authorList>
    </citation>
    <scope>NUCLEOTIDE SEQUENCE [LARGE SCALE GENOMIC DNA]</scope>
    <source>
        <strain evidence="2">JCM 21621</strain>
    </source>
</reference>
<dbReference type="STRING" id="198616.SAMN05216193_102145"/>
<dbReference type="AlphaFoldDB" id="A0A1H0AAD4"/>
<sequence>MSTLLILAACVLACWLCCQGRRDLEQASLLPFADDPEAAERMSEATGLRCERVVTPVFEPIEPPGDHSFRA</sequence>
<dbReference type="Proteomes" id="UP000242957">
    <property type="component" value="Unassembled WGS sequence"/>
</dbReference>
<accession>A0A1H0AAD4</accession>
<evidence type="ECO:0000313" key="2">
    <source>
        <dbReference type="Proteomes" id="UP000242957"/>
    </source>
</evidence>
<dbReference type="OrthoDB" id="7014575at2"/>